<evidence type="ECO:0000256" key="7">
    <source>
        <dbReference type="PIRSR" id="PIRSR000183-1"/>
    </source>
</evidence>
<feature type="binding site" evidence="9">
    <location>
        <position position="219"/>
    </location>
    <ligand>
        <name>NAD(+)</name>
        <dbReference type="ChEBI" id="CHEBI:57540"/>
    </ligand>
</feature>
<reference evidence="13 15" key="2">
    <citation type="submission" date="2015-12" db="EMBL/GenBank/DDBJ databases">
        <authorList>
            <person name="Lauer A."/>
            <person name="Humrighouse B."/>
            <person name="Loparev V."/>
            <person name="Shewmaker P.L."/>
            <person name="Whitney A.M."/>
            <person name="McLaughlin R.W."/>
        </authorList>
    </citation>
    <scope>NUCLEOTIDE SEQUENCE [LARGE SCALE GENOMIC DNA]</scope>
    <source>
        <strain evidence="13 15">LMG 23085</strain>
    </source>
</reference>
<dbReference type="CDD" id="cd05305">
    <property type="entry name" value="L-AlaDH"/>
    <property type="match status" value="1"/>
</dbReference>
<comment type="cofactor">
    <cofactor evidence="10">
        <name>Mg(2+)</name>
        <dbReference type="ChEBI" id="CHEBI:18420"/>
    </cofactor>
    <text evidence="10">Binds 1 Mg(2+) ion per subunit.</text>
</comment>
<dbReference type="EMBL" id="CP013614">
    <property type="protein sequence ID" value="ALS02132.1"/>
    <property type="molecule type" value="Genomic_DNA"/>
</dbReference>
<keyword evidence="4 6" id="KW-0560">Oxidoreductase</keyword>
<feature type="domain" description="Alanine dehydrogenase/pyridine nucleotide transhydrogenase NAD(H)-binding" evidence="11">
    <location>
        <begin position="148"/>
        <end position="297"/>
    </location>
</feature>
<dbReference type="Proteomes" id="UP000065511">
    <property type="component" value="Chromosome"/>
</dbReference>
<keyword evidence="9" id="KW-0547">Nucleotide-binding</keyword>
<evidence type="ECO:0000256" key="8">
    <source>
        <dbReference type="PIRSR" id="PIRSR000183-2"/>
    </source>
</evidence>
<feature type="binding site" evidence="8">
    <location>
        <position position="74"/>
    </location>
    <ligand>
        <name>substrate</name>
    </ligand>
</feature>
<dbReference type="PANTHER" id="PTHR42795:SF1">
    <property type="entry name" value="ALANINE DEHYDROGENASE"/>
    <property type="match status" value="1"/>
</dbReference>
<dbReference type="Gene3D" id="3.40.50.720">
    <property type="entry name" value="NAD(P)-binding Rossmann-like Domain"/>
    <property type="match status" value="2"/>
</dbReference>
<evidence type="ECO:0000313" key="16">
    <source>
        <dbReference type="Proteomes" id="UP000183039"/>
    </source>
</evidence>
<dbReference type="GO" id="GO:0046872">
    <property type="term" value="F:metal ion binding"/>
    <property type="evidence" value="ECO:0007669"/>
    <property type="project" value="UniProtKB-KW"/>
</dbReference>
<dbReference type="PANTHER" id="PTHR42795">
    <property type="entry name" value="ALANINE DEHYDROGENASE"/>
    <property type="match status" value="1"/>
</dbReference>
<dbReference type="InterPro" id="IPR007698">
    <property type="entry name" value="AlaDH/PNT_NAD(H)-bd"/>
</dbReference>
<evidence type="ECO:0000259" key="11">
    <source>
        <dbReference type="SMART" id="SM01002"/>
    </source>
</evidence>
<dbReference type="GO" id="GO:0000286">
    <property type="term" value="F:alanine dehydrogenase activity"/>
    <property type="evidence" value="ECO:0007669"/>
    <property type="project" value="UniProtKB-UniRule"/>
</dbReference>
<comment type="similarity">
    <text evidence="2 6">Belongs to the AlaDH/PNT family.</text>
</comment>
<keyword evidence="10" id="KW-0479">Metal-binding</keyword>
<feature type="binding site" evidence="9">
    <location>
        <position position="202"/>
    </location>
    <ligand>
        <name>NAD(+)</name>
        <dbReference type="ChEBI" id="CHEBI:57540"/>
    </ligand>
</feature>
<dbReference type="InterPro" id="IPR036291">
    <property type="entry name" value="NAD(P)-bd_dom_sf"/>
</dbReference>
<protein>
    <recommendedName>
        <fullName evidence="3 6">Alanine dehydrogenase</fullName>
        <ecNumber evidence="3 6">1.4.1.1</ecNumber>
    </recommendedName>
</protein>
<feature type="binding site" evidence="9">
    <location>
        <begin position="298"/>
        <end position="301"/>
    </location>
    <ligand>
        <name>NAD(+)</name>
        <dbReference type="ChEBI" id="CHEBI:57540"/>
    </ligand>
</feature>
<evidence type="ECO:0000313" key="14">
    <source>
        <dbReference type="EMBL" id="OJG91494.1"/>
    </source>
</evidence>
<dbReference type="NCBIfam" id="TIGR00518">
    <property type="entry name" value="alaDH"/>
    <property type="match status" value="1"/>
</dbReference>
<evidence type="ECO:0000256" key="1">
    <source>
        <dbReference type="ARBA" id="ARBA00005206"/>
    </source>
</evidence>
<comment type="catalytic activity">
    <reaction evidence="6">
        <text>L-alanine + NAD(+) + H2O = pyruvate + NH4(+) + NADH + H(+)</text>
        <dbReference type="Rhea" id="RHEA:18405"/>
        <dbReference type="ChEBI" id="CHEBI:15361"/>
        <dbReference type="ChEBI" id="CHEBI:15377"/>
        <dbReference type="ChEBI" id="CHEBI:15378"/>
        <dbReference type="ChEBI" id="CHEBI:28938"/>
        <dbReference type="ChEBI" id="CHEBI:57540"/>
        <dbReference type="ChEBI" id="CHEBI:57945"/>
        <dbReference type="ChEBI" id="CHEBI:57972"/>
        <dbReference type="EC" id="1.4.1.1"/>
    </reaction>
</comment>
<dbReference type="SUPFAM" id="SSF52283">
    <property type="entry name" value="Formate/glycerate dehydrogenase catalytic domain-like"/>
    <property type="match status" value="1"/>
</dbReference>
<feature type="binding site" evidence="10">
    <location>
        <position position="323"/>
    </location>
    <ligand>
        <name>Mg(2+)</name>
        <dbReference type="ChEBI" id="CHEBI:18420"/>
    </ligand>
</feature>
<gene>
    <name evidence="13" type="ORF">ATZ33_12290</name>
    <name evidence="14" type="ORF">RV15_GL000580</name>
</gene>
<organism evidence="14 16">
    <name type="scientific">Enterococcus silesiacus</name>
    <dbReference type="NCBI Taxonomy" id="332949"/>
    <lineage>
        <taxon>Bacteria</taxon>
        <taxon>Bacillati</taxon>
        <taxon>Bacillota</taxon>
        <taxon>Bacilli</taxon>
        <taxon>Lactobacillales</taxon>
        <taxon>Enterococcaceae</taxon>
        <taxon>Enterococcus</taxon>
    </lineage>
</organism>
<dbReference type="GO" id="GO:0000166">
    <property type="term" value="F:nucleotide binding"/>
    <property type="evidence" value="ECO:0007669"/>
    <property type="project" value="UniProtKB-KW"/>
</dbReference>
<dbReference type="PIRSF" id="PIRSF000183">
    <property type="entry name" value="Alanine_dh"/>
    <property type="match status" value="1"/>
</dbReference>
<evidence type="ECO:0000256" key="6">
    <source>
        <dbReference type="PIRNR" id="PIRNR000183"/>
    </source>
</evidence>
<reference evidence="14 16" key="1">
    <citation type="submission" date="2014-12" db="EMBL/GenBank/DDBJ databases">
        <title>Draft genome sequences of 29 type strains of Enterococci.</title>
        <authorList>
            <person name="Zhong Z."/>
            <person name="Sun Z."/>
            <person name="Liu W."/>
            <person name="Zhang W."/>
            <person name="Zhang H."/>
        </authorList>
    </citation>
    <scope>NUCLEOTIDE SEQUENCE [LARGE SCALE GENOMIC DNA]</scope>
    <source>
        <strain evidence="14 16">DSM 22801</strain>
    </source>
</reference>
<dbReference type="EMBL" id="JXLC01000013">
    <property type="protein sequence ID" value="OJG91494.1"/>
    <property type="molecule type" value="Genomic_DNA"/>
</dbReference>
<evidence type="ECO:0000259" key="12">
    <source>
        <dbReference type="SMART" id="SM01003"/>
    </source>
</evidence>
<proteinExistence type="inferred from homology"/>
<feature type="active site" description="Proton donor/acceptor" evidence="7">
    <location>
        <position position="95"/>
    </location>
</feature>
<keyword evidence="10" id="KW-0460">Magnesium</keyword>
<feature type="binding site" evidence="9">
    <location>
        <position position="133"/>
    </location>
    <ligand>
        <name>NAD(+)</name>
        <dbReference type="ChEBI" id="CHEBI:57540"/>
    </ligand>
</feature>
<dbReference type="OrthoDB" id="9804592at2"/>
<evidence type="ECO:0000256" key="2">
    <source>
        <dbReference type="ARBA" id="ARBA00005689"/>
    </source>
</evidence>
<evidence type="ECO:0000256" key="10">
    <source>
        <dbReference type="PIRSR" id="PIRSR000183-4"/>
    </source>
</evidence>
<evidence type="ECO:0000256" key="4">
    <source>
        <dbReference type="ARBA" id="ARBA00023002"/>
    </source>
</evidence>
<dbReference type="SMART" id="SM01003">
    <property type="entry name" value="AlaDh_PNT_N"/>
    <property type="match status" value="1"/>
</dbReference>
<dbReference type="GO" id="GO:0042853">
    <property type="term" value="P:L-alanine catabolic process"/>
    <property type="evidence" value="ECO:0007669"/>
    <property type="project" value="InterPro"/>
</dbReference>
<feature type="binding site" evidence="8">
    <location>
        <position position="15"/>
    </location>
    <ligand>
        <name>substrate</name>
    </ligand>
</feature>
<comment type="pathway">
    <text evidence="1">Amino-acid degradation; L-alanine degradation via dehydrogenase pathway; NH(3) and pyruvate from L-alanine: step 1/1.</text>
</comment>
<evidence type="ECO:0000256" key="5">
    <source>
        <dbReference type="ARBA" id="ARBA00023027"/>
    </source>
</evidence>
<evidence type="ECO:0000256" key="3">
    <source>
        <dbReference type="ARBA" id="ARBA00012897"/>
    </source>
</evidence>
<keyword evidence="5 6" id="KW-0520">NAD</keyword>
<dbReference type="RefSeq" id="WP_071877910.1">
    <property type="nucleotide sequence ID" value="NZ_JXLC01000013.1"/>
</dbReference>
<feature type="active site" description="Proton donor/acceptor" evidence="7">
    <location>
        <position position="269"/>
    </location>
</feature>
<dbReference type="KEGG" id="ess:ATZ33_12290"/>
<dbReference type="EC" id="1.4.1.1" evidence="3 6"/>
<dbReference type="FunFam" id="3.40.50.720:FF:000049">
    <property type="entry name" value="Alanine dehydrogenase"/>
    <property type="match status" value="1"/>
</dbReference>
<dbReference type="SMART" id="SM01002">
    <property type="entry name" value="AlaDh_PNT_C"/>
    <property type="match status" value="1"/>
</dbReference>
<evidence type="ECO:0000256" key="9">
    <source>
        <dbReference type="PIRSR" id="PIRSR000183-3"/>
    </source>
</evidence>
<feature type="domain" description="Alanine dehydrogenase/pyridine nucleotide transhydrogenase N-terminal" evidence="12">
    <location>
        <begin position="4"/>
        <end position="136"/>
    </location>
</feature>
<feature type="binding site" evidence="9">
    <location>
        <begin position="238"/>
        <end position="239"/>
    </location>
    <ligand>
        <name>NAD(+)</name>
        <dbReference type="ChEBI" id="CHEBI:57540"/>
    </ligand>
</feature>
<evidence type="ECO:0000313" key="13">
    <source>
        <dbReference type="EMBL" id="ALS02132.1"/>
    </source>
</evidence>
<dbReference type="Proteomes" id="UP000183039">
    <property type="component" value="Unassembled WGS sequence"/>
</dbReference>
<dbReference type="SUPFAM" id="SSF51735">
    <property type="entry name" value="NAD(P)-binding Rossmann-fold domains"/>
    <property type="match status" value="1"/>
</dbReference>
<accession>A0A0S3KD21</accession>
<dbReference type="GO" id="GO:0005886">
    <property type="term" value="C:plasma membrane"/>
    <property type="evidence" value="ECO:0007669"/>
    <property type="project" value="TreeGrafter"/>
</dbReference>
<dbReference type="InterPro" id="IPR008141">
    <property type="entry name" value="Ala_DH"/>
</dbReference>
<dbReference type="Pfam" id="PF01262">
    <property type="entry name" value="AlaDh_PNT_C"/>
    <property type="match status" value="1"/>
</dbReference>
<feature type="binding site" evidence="9">
    <location>
        <begin position="266"/>
        <end position="269"/>
    </location>
    <ligand>
        <name>NAD(+)</name>
        <dbReference type="ChEBI" id="CHEBI:57540"/>
    </ligand>
</feature>
<evidence type="ECO:0000313" key="15">
    <source>
        <dbReference type="Proteomes" id="UP000065511"/>
    </source>
</evidence>
<name>A0A0S3KD21_9ENTE</name>
<keyword evidence="15" id="KW-1185">Reference proteome</keyword>
<dbReference type="Pfam" id="PF05222">
    <property type="entry name" value="AlaDh_PNT_N"/>
    <property type="match status" value="1"/>
</dbReference>
<dbReference type="InterPro" id="IPR007886">
    <property type="entry name" value="AlaDH/PNT_N"/>
</dbReference>
<dbReference type="AlphaFoldDB" id="A0A0S3KD21"/>
<sequence>MKIGIPKEIKNGENRVALPAAGVLDLIKHGHTVYVETNAGLGASIHDEEYVAVGATIVASAKEAWAQELVLKVKEPLKEEYQYLREDLVLFTYLHLAANKPLAEELMKRKTKTIAYESVQLANGELPLLAPMSEIAGRLAAQIGAQFLEKVPEGKGILLGGVPGVKKGKVTIIGGGISGYNAAKIALGLGADVTILDVNIKKLQEIDNQFNGAVKTLVSNHFNIQEAVKDADLVIGAVLIPGRKAPVLVTKEMVASMPEHSVIIDIAIDQGGIFETIDEVTTHQHPTYIKHGVVHYAVANMPGAVPQTATFALANATLQYVLELANKGFEQAVEQNPAVLAGVNTLNGAMTNHAVATDLNLPYSSVQSVL</sequence>
<feature type="binding site" evidence="9">
    <location>
        <position position="197"/>
    </location>
    <ligand>
        <name>NAD(+)</name>
        <dbReference type="ChEBI" id="CHEBI:57540"/>
    </ligand>
</feature>